<dbReference type="AlphaFoldDB" id="A0A4Y2S1B0"/>
<keyword evidence="4" id="KW-1185">Reference proteome</keyword>
<dbReference type="EMBL" id="BGPR01019214">
    <property type="protein sequence ID" value="GBN81295.1"/>
    <property type="molecule type" value="Genomic_DNA"/>
</dbReference>
<dbReference type="EMBL" id="BGPR01019195">
    <property type="protein sequence ID" value="GBN81249.1"/>
    <property type="molecule type" value="Genomic_DNA"/>
</dbReference>
<sequence length="85" mass="9156">RLQQPDLKCSLAKFQRFSNRGQQCPSGKVSAPGPKPDSTGDPPCMDLLHAKSYIRGQTYLPGVVRKFGERVPAQVSSPSSALGTK</sequence>
<name>A0A4Y2S1B0_ARAVE</name>
<feature type="region of interest" description="Disordered" evidence="1">
    <location>
        <begin position="20"/>
        <end position="42"/>
    </location>
</feature>
<comment type="caution">
    <text evidence="2">The sequence shown here is derived from an EMBL/GenBank/DDBJ whole genome shotgun (WGS) entry which is preliminary data.</text>
</comment>
<evidence type="ECO:0000313" key="3">
    <source>
        <dbReference type="EMBL" id="GBN81295.1"/>
    </source>
</evidence>
<reference evidence="2 4" key="1">
    <citation type="journal article" date="2019" name="Sci. Rep.">
        <title>Orb-weaving spider Araneus ventricosus genome elucidates the spidroin gene catalogue.</title>
        <authorList>
            <person name="Kono N."/>
            <person name="Nakamura H."/>
            <person name="Ohtoshi R."/>
            <person name="Moran D.A.P."/>
            <person name="Shinohara A."/>
            <person name="Yoshida Y."/>
            <person name="Fujiwara M."/>
            <person name="Mori M."/>
            <person name="Tomita M."/>
            <person name="Arakawa K."/>
        </authorList>
    </citation>
    <scope>NUCLEOTIDE SEQUENCE [LARGE SCALE GENOMIC DNA]</scope>
</reference>
<accession>A0A4Y2S1B0</accession>
<protein>
    <submittedName>
        <fullName evidence="2">Uncharacterized protein</fullName>
    </submittedName>
</protein>
<proteinExistence type="predicted"/>
<evidence type="ECO:0000313" key="2">
    <source>
        <dbReference type="EMBL" id="GBN81249.1"/>
    </source>
</evidence>
<gene>
    <name evidence="3" type="ORF">AVEN_117127_1</name>
    <name evidence="2" type="ORF">AVEN_74185_1</name>
</gene>
<dbReference type="Proteomes" id="UP000499080">
    <property type="component" value="Unassembled WGS sequence"/>
</dbReference>
<organism evidence="2 4">
    <name type="scientific">Araneus ventricosus</name>
    <name type="common">Orbweaver spider</name>
    <name type="synonym">Epeira ventricosa</name>
    <dbReference type="NCBI Taxonomy" id="182803"/>
    <lineage>
        <taxon>Eukaryota</taxon>
        <taxon>Metazoa</taxon>
        <taxon>Ecdysozoa</taxon>
        <taxon>Arthropoda</taxon>
        <taxon>Chelicerata</taxon>
        <taxon>Arachnida</taxon>
        <taxon>Araneae</taxon>
        <taxon>Araneomorphae</taxon>
        <taxon>Entelegynae</taxon>
        <taxon>Araneoidea</taxon>
        <taxon>Araneidae</taxon>
        <taxon>Araneus</taxon>
    </lineage>
</organism>
<feature type="non-terminal residue" evidence="2">
    <location>
        <position position="1"/>
    </location>
</feature>
<evidence type="ECO:0000313" key="4">
    <source>
        <dbReference type="Proteomes" id="UP000499080"/>
    </source>
</evidence>
<evidence type="ECO:0000256" key="1">
    <source>
        <dbReference type="SAM" id="MobiDB-lite"/>
    </source>
</evidence>